<evidence type="ECO:0000313" key="1">
    <source>
        <dbReference type="EMBL" id="EPT02324.1"/>
    </source>
</evidence>
<dbReference type="InParanoid" id="S8EGJ5"/>
<organism evidence="1 2">
    <name type="scientific">Fomitopsis schrenkii</name>
    <name type="common">Brown rot fungus</name>
    <dbReference type="NCBI Taxonomy" id="2126942"/>
    <lineage>
        <taxon>Eukaryota</taxon>
        <taxon>Fungi</taxon>
        <taxon>Dikarya</taxon>
        <taxon>Basidiomycota</taxon>
        <taxon>Agaricomycotina</taxon>
        <taxon>Agaricomycetes</taxon>
        <taxon>Polyporales</taxon>
        <taxon>Fomitopsis</taxon>
    </lineage>
</organism>
<protein>
    <submittedName>
        <fullName evidence="1">Uncharacterized protein</fullName>
    </submittedName>
</protein>
<reference evidence="1 2" key="1">
    <citation type="journal article" date="2012" name="Science">
        <title>The Paleozoic origin of enzymatic lignin decomposition reconstructed from 31 fungal genomes.</title>
        <authorList>
            <person name="Floudas D."/>
            <person name="Binder M."/>
            <person name="Riley R."/>
            <person name="Barry K."/>
            <person name="Blanchette R.A."/>
            <person name="Henrissat B."/>
            <person name="Martinez A.T."/>
            <person name="Otillar R."/>
            <person name="Spatafora J.W."/>
            <person name="Yadav J.S."/>
            <person name="Aerts A."/>
            <person name="Benoit I."/>
            <person name="Boyd A."/>
            <person name="Carlson A."/>
            <person name="Copeland A."/>
            <person name="Coutinho P.M."/>
            <person name="de Vries R.P."/>
            <person name="Ferreira P."/>
            <person name="Findley K."/>
            <person name="Foster B."/>
            <person name="Gaskell J."/>
            <person name="Glotzer D."/>
            <person name="Gorecki P."/>
            <person name="Heitman J."/>
            <person name="Hesse C."/>
            <person name="Hori C."/>
            <person name="Igarashi K."/>
            <person name="Jurgens J.A."/>
            <person name="Kallen N."/>
            <person name="Kersten P."/>
            <person name="Kohler A."/>
            <person name="Kuees U."/>
            <person name="Kumar T.K.A."/>
            <person name="Kuo A."/>
            <person name="LaButti K."/>
            <person name="Larrondo L.F."/>
            <person name="Lindquist E."/>
            <person name="Ling A."/>
            <person name="Lombard V."/>
            <person name="Lucas S."/>
            <person name="Lundell T."/>
            <person name="Martin R."/>
            <person name="McLaughlin D.J."/>
            <person name="Morgenstern I."/>
            <person name="Morin E."/>
            <person name="Murat C."/>
            <person name="Nagy L.G."/>
            <person name="Nolan M."/>
            <person name="Ohm R.A."/>
            <person name="Patyshakuliyeva A."/>
            <person name="Rokas A."/>
            <person name="Ruiz-Duenas F.J."/>
            <person name="Sabat G."/>
            <person name="Salamov A."/>
            <person name="Samejima M."/>
            <person name="Schmutz J."/>
            <person name="Slot J.C."/>
            <person name="St John F."/>
            <person name="Stenlid J."/>
            <person name="Sun H."/>
            <person name="Sun S."/>
            <person name="Syed K."/>
            <person name="Tsang A."/>
            <person name="Wiebenga A."/>
            <person name="Young D."/>
            <person name="Pisabarro A."/>
            <person name="Eastwood D.C."/>
            <person name="Martin F."/>
            <person name="Cullen D."/>
            <person name="Grigoriev I.V."/>
            <person name="Hibbett D.S."/>
        </authorList>
    </citation>
    <scope>NUCLEOTIDE SEQUENCE</scope>
    <source>
        <strain evidence="2">FP-58527</strain>
    </source>
</reference>
<evidence type="ECO:0000313" key="2">
    <source>
        <dbReference type="Proteomes" id="UP000015241"/>
    </source>
</evidence>
<sequence length="61" mass="6880">MISYKWKGSSRKMTKEDAMIRSTQYKLSTEVKDALKRSENGKATGLDGIPYEFSIAPNYSA</sequence>
<dbReference type="AlphaFoldDB" id="S8EGJ5"/>
<dbReference type="EMBL" id="KE504136">
    <property type="protein sequence ID" value="EPT02324.1"/>
    <property type="molecule type" value="Genomic_DNA"/>
</dbReference>
<accession>S8EGJ5</accession>
<gene>
    <name evidence="1" type="ORF">FOMPIDRAFT_1022927</name>
</gene>
<proteinExistence type="predicted"/>
<dbReference type="HOGENOM" id="CLU_2922646_0_0_1"/>
<dbReference type="Proteomes" id="UP000015241">
    <property type="component" value="Unassembled WGS sequence"/>
</dbReference>
<keyword evidence="2" id="KW-1185">Reference proteome</keyword>
<name>S8EGJ5_FOMSC</name>